<dbReference type="OrthoDB" id="267918at2"/>
<dbReference type="PATRIC" id="fig|571913.6.peg.1154"/>
<dbReference type="KEGG" id="lmoi:VV02_05665"/>
<accession>A0A0K1JFW3</accession>
<dbReference type="InterPro" id="IPR014729">
    <property type="entry name" value="Rossmann-like_a/b/a_fold"/>
</dbReference>
<dbReference type="PANTHER" id="PTHR46268:SF6">
    <property type="entry name" value="UNIVERSAL STRESS PROTEIN UP12"/>
    <property type="match status" value="1"/>
</dbReference>
<dbReference type="Proteomes" id="UP000066480">
    <property type="component" value="Chromosome"/>
</dbReference>
<dbReference type="PANTHER" id="PTHR46268">
    <property type="entry name" value="STRESS RESPONSE PROTEIN NHAX"/>
    <property type="match status" value="1"/>
</dbReference>
<dbReference type="Gene3D" id="3.40.50.620">
    <property type="entry name" value="HUPs"/>
    <property type="match status" value="2"/>
</dbReference>
<dbReference type="InterPro" id="IPR006015">
    <property type="entry name" value="Universal_stress_UspA"/>
</dbReference>
<organism evidence="3 4">
    <name type="scientific">Luteipulveratus mongoliensis</name>
    <dbReference type="NCBI Taxonomy" id="571913"/>
    <lineage>
        <taxon>Bacteria</taxon>
        <taxon>Bacillati</taxon>
        <taxon>Actinomycetota</taxon>
        <taxon>Actinomycetes</taxon>
        <taxon>Micrococcales</taxon>
        <taxon>Dermacoccaceae</taxon>
        <taxon>Luteipulveratus</taxon>
    </lineage>
</organism>
<dbReference type="SUPFAM" id="SSF52402">
    <property type="entry name" value="Adenine nucleotide alpha hydrolases-like"/>
    <property type="match status" value="2"/>
</dbReference>
<sequence>MTSSPIPPGAIVVGLDGSSESVNALDWATAYAADRDLPLHLVHADNPDCLPEDADEEARSMDEICRRGLSRVQRREPGLSLTWSQPQTRPASALVAAADTATTVVVGSRGSGALQDALLGSVPISVSALARCPVVVVGPSISAGHSAGPVVVGVDHGHRTQPVLQYAFEEARRRSVPLVAVHAWLMDPFAYATVLPTSAEDGTDTVTRAHHDLEQILTGWAERFPTVELRRRVVRSDPTEALVKYSADAGLLVVGTHGRRAVGGLLLGSVSQGAMRNASCPVVVVPTPTAVDQSVADRVAAAGV</sequence>
<evidence type="ECO:0000259" key="2">
    <source>
        <dbReference type="Pfam" id="PF00582"/>
    </source>
</evidence>
<proteinExistence type="inferred from homology"/>
<name>A0A0K1JFW3_9MICO</name>
<dbReference type="InterPro" id="IPR006016">
    <property type="entry name" value="UspA"/>
</dbReference>
<evidence type="ECO:0000256" key="1">
    <source>
        <dbReference type="ARBA" id="ARBA00008791"/>
    </source>
</evidence>
<reference evidence="3 4" key="1">
    <citation type="submission" date="2015-03" db="EMBL/GenBank/DDBJ databases">
        <title>Luteipulveratus halotolerans sp. nov., a novel actinobacterium (Dermacoccaceae) from Sarawak, Malaysia.</title>
        <authorList>
            <person name="Juboi H."/>
            <person name="Basik A."/>
            <person name="Shamsul S.S."/>
            <person name="Arnold P."/>
            <person name="Schmitt E.K."/>
            <person name="Sanglier J.-J."/>
            <person name="Yeo T."/>
        </authorList>
    </citation>
    <scope>NUCLEOTIDE SEQUENCE [LARGE SCALE GENOMIC DNA]</scope>
    <source>
        <strain evidence="3 4">MN07-A0370</strain>
    </source>
</reference>
<comment type="similarity">
    <text evidence="1">Belongs to the universal stress protein A family.</text>
</comment>
<evidence type="ECO:0000313" key="4">
    <source>
        <dbReference type="Proteomes" id="UP000066480"/>
    </source>
</evidence>
<feature type="domain" description="UspA" evidence="2">
    <location>
        <begin position="149"/>
        <end position="286"/>
    </location>
</feature>
<dbReference type="EMBL" id="CP011112">
    <property type="protein sequence ID" value="AKU15473.1"/>
    <property type="molecule type" value="Genomic_DNA"/>
</dbReference>
<keyword evidence="4" id="KW-1185">Reference proteome</keyword>
<dbReference type="RefSeq" id="WP_052590375.1">
    <property type="nucleotide sequence ID" value="NZ_CP011112.1"/>
</dbReference>
<feature type="domain" description="UspA" evidence="2">
    <location>
        <begin position="11"/>
        <end position="137"/>
    </location>
</feature>
<protein>
    <recommendedName>
        <fullName evidence="2">UspA domain-containing protein</fullName>
    </recommendedName>
</protein>
<dbReference type="AlphaFoldDB" id="A0A0K1JFW3"/>
<dbReference type="PRINTS" id="PR01438">
    <property type="entry name" value="UNVRSLSTRESS"/>
</dbReference>
<evidence type="ECO:0000313" key="3">
    <source>
        <dbReference type="EMBL" id="AKU15473.1"/>
    </source>
</evidence>
<dbReference type="Pfam" id="PF00582">
    <property type="entry name" value="Usp"/>
    <property type="match status" value="2"/>
</dbReference>
<gene>
    <name evidence="3" type="ORF">VV02_05665</name>
</gene>